<comment type="subcellular location">
    <subcellularLocation>
        <location evidence="1 6">Membrane</location>
        <topology evidence="1 6">Multi-pass membrane protein</topology>
    </subcellularLocation>
</comment>
<keyword evidence="8" id="KW-1185">Reference proteome</keyword>
<dbReference type="OrthoDB" id="9801356at2"/>
<dbReference type="InterPro" id="IPR001727">
    <property type="entry name" value="GDT1-like"/>
</dbReference>
<keyword evidence="4 6" id="KW-1133">Transmembrane helix</keyword>
<evidence type="ECO:0000256" key="1">
    <source>
        <dbReference type="ARBA" id="ARBA00004141"/>
    </source>
</evidence>
<evidence type="ECO:0000256" key="5">
    <source>
        <dbReference type="ARBA" id="ARBA00023136"/>
    </source>
</evidence>
<evidence type="ECO:0000313" key="8">
    <source>
        <dbReference type="Proteomes" id="UP000322553"/>
    </source>
</evidence>
<dbReference type="STRING" id="657387.BH688_15960"/>
<feature type="transmembrane region" description="Helical" evidence="6">
    <location>
        <begin position="69"/>
        <end position="85"/>
    </location>
</feature>
<dbReference type="PANTHER" id="PTHR12608:SF1">
    <property type="entry name" value="TRANSMEMBRANE PROTEIN 165"/>
    <property type="match status" value="1"/>
</dbReference>
<dbReference type="EMBL" id="CP043420">
    <property type="protein sequence ID" value="QEL10181.1"/>
    <property type="molecule type" value="Genomic_DNA"/>
</dbReference>
<dbReference type="GO" id="GO:0016020">
    <property type="term" value="C:membrane"/>
    <property type="evidence" value="ECO:0007669"/>
    <property type="project" value="UniProtKB-SubCell"/>
</dbReference>
<feature type="transmembrane region" description="Helical" evidence="6">
    <location>
        <begin position="167"/>
        <end position="189"/>
    </location>
</feature>
<dbReference type="Pfam" id="PF01169">
    <property type="entry name" value="GDT1"/>
    <property type="match status" value="2"/>
</dbReference>
<comment type="similarity">
    <text evidence="2 6">Belongs to the GDT1 family.</text>
</comment>
<evidence type="ECO:0000256" key="2">
    <source>
        <dbReference type="ARBA" id="ARBA00009190"/>
    </source>
</evidence>
<sequence>MVQALLVSFGSVALAELGDKTQILALLLAIRFRRPWPIFWGILSSSILNHAVSAWLGGALSSLIDRHSLDVMTGFAFIAIGLWMLKPDDDPELTEERLRLGVFGSAFVLFTVAELGDKTQFATILLGARFHDFPMVTLGSTLGMMVANTPVLWLGARFAERLPVRPIHIASTLLFIALGGWTLAGAAGLA</sequence>
<feature type="transmembrane region" description="Helical" evidence="6">
    <location>
        <begin position="97"/>
        <end position="115"/>
    </location>
</feature>
<evidence type="ECO:0000256" key="3">
    <source>
        <dbReference type="ARBA" id="ARBA00022692"/>
    </source>
</evidence>
<evidence type="ECO:0000313" key="7">
    <source>
        <dbReference type="EMBL" id="QEL10181.1"/>
    </source>
</evidence>
<accession>A0A1S1NQB7</accession>
<organism evidence="7 8">
    <name type="scientific">Kushneria phosphatilytica</name>
    <dbReference type="NCBI Taxonomy" id="657387"/>
    <lineage>
        <taxon>Bacteria</taxon>
        <taxon>Pseudomonadati</taxon>
        <taxon>Pseudomonadota</taxon>
        <taxon>Gammaproteobacteria</taxon>
        <taxon>Oceanospirillales</taxon>
        <taxon>Halomonadaceae</taxon>
        <taxon>Kushneria</taxon>
    </lineage>
</organism>
<name>A0A1S1NQB7_9GAMM</name>
<dbReference type="RefSeq" id="WP_070981540.1">
    <property type="nucleotide sequence ID" value="NZ_CP043420.1"/>
</dbReference>
<evidence type="ECO:0000256" key="6">
    <source>
        <dbReference type="RuleBase" id="RU365102"/>
    </source>
</evidence>
<dbReference type="PANTHER" id="PTHR12608">
    <property type="entry name" value="TRANSMEMBRANE PROTEIN HTP-1 RELATED"/>
    <property type="match status" value="1"/>
</dbReference>
<dbReference type="GO" id="GO:0046873">
    <property type="term" value="F:metal ion transmembrane transporter activity"/>
    <property type="evidence" value="ECO:0007669"/>
    <property type="project" value="InterPro"/>
</dbReference>
<dbReference type="AlphaFoldDB" id="A0A1S1NQB7"/>
<keyword evidence="3 6" id="KW-0812">Transmembrane</keyword>
<feature type="transmembrane region" description="Helical" evidence="6">
    <location>
        <begin position="39"/>
        <end position="57"/>
    </location>
</feature>
<gene>
    <name evidence="7" type="ORF">FY550_02895</name>
</gene>
<dbReference type="Proteomes" id="UP000322553">
    <property type="component" value="Chromosome"/>
</dbReference>
<evidence type="ECO:0000256" key="4">
    <source>
        <dbReference type="ARBA" id="ARBA00022989"/>
    </source>
</evidence>
<proteinExistence type="inferred from homology"/>
<dbReference type="KEGG" id="kuy:FY550_02895"/>
<protein>
    <recommendedName>
        <fullName evidence="6">GDT1 family protein</fullName>
    </recommendedName>
</protein>
<feature type="transmembrane region" description="Helical" evidence="6">
    <location>
        <begin position="136"/>
        <end position="155"/>
    </location>
</feature>
<reference evidence="7 8" key="1">
    <citation type="submission" date="2019-08" db="EMBL/GenBank/DDBJ databases">
        <title>Complete genome sequence of Kushneria sp. YCWA18, a halophilic phosphate-solubilizing bacterium isolated from Daqiao saltern in China.</title>
        <authorList>
            <person name="Du G.-X."/>
            <person name="Qu L.-Y."/>
        </authorList>
    </citation>
    <scope>NUCLEOTIDE SEQUENCE [LARGE SCALE GENOMIC DNA]</scope>
    <source>
        <strain evidence="7 8">YCWA18</strain>
    </source>
</reference>
<keyword evidence="5 6" id="KW-0472">Membrane</keyword>